<evidence type="ECO:0000313" key="6">
    <source>
        <dbReference type="Proteomes" id="UP000093902"/>
    </source>
</evidence>
<dbReference type="RefSeq" id="WP_064930919.1">
    <property type="nucleotide sequence ID" value="NZ_LZSO01000012.1"/>
</dbReference>
<accession>A0A1A0RD89</accession>
<dbReference type="PANTHER" id="PTHR33204">
    <property type="entry name" value="TRANSCRIPTIONAL REGULATOR, MARR FAMILY"/>
    <property type="match status" value="1"/>
</dbReference>
<reference evidence="6" key="1">
    <citation type="submission" date="2016-06" db="EMBL/GenBank/DDBJ databases">
        <authorList>
            <person name="Sutton G."/>
            <person name="Brinkac L."/>
            <person name="Sanka R."/>
            <person name="Adams M."/>
            <person name="Lau E."/>
            <person name="Mehaffy C."/>
            <person name="Tameris M."/>
            <person name="Hatherill M."/>
            <person name="Hanekom W."/>
            <person name="Mahomed H."/>
            <person name="Mcshane H."/>
        </authorList>
    </citation>
    <scope>NUCLEOTIDE SEQUENCE [LARGE SCALE GENOMIC DNA]</scope>
    <source>
        <strain evidence="6">852002-51209_SCH5440388</strain>
    </source>
</reference>
<dbReference type="EMBL" id="LZSO01000012">
    <property type="protein sequence ID" value="OBB32460.1"/>
    <property type="molecule type" value="Genomic_DNA"/>
</dbReference>
<keyword evidence="1" id="KW-0805">Transcription regulation</keyword>
<protein>
    <submittedName>
        <fullName evidence="5">HxlR family transcriptional regulator</fullName>
    </submittedName>
</protein>
<dbReference type="PANTHER" id="PTHR33204:SF18">
    <property type="entry name" value="TRANSCRIPTIONAL REGULATORY PROTEIN"/>
    <property type="match status" value="1"/>
</dbReference>
<dbReference type="InterPro" id="IPR036388">
    <property type="entry name" value="WH-like_DNA-bd_sf"/>
</dbReference>
<comment type="caution">
    <text evidence="5">The sequence shown here is derived from an EMBL/GenBank/DDBJ whole genome shotgun (WGS) entry which is preliminary data.</text>
</comment>
<dbReference type="Proteomes" id="UP000093902">
    <property type="component" value="Unassembled WGS sequence"/>
</dbReference>
<name>A0A1A0RD89_MYCPR</name>
<keyword evidence="3" id="KW-0804">Transcription</keyword>
<dbReference type="GO" id="GO:0003677">
    <property type="term" value="F:DNA binding"/>
    <property type="evidence" value="ECO:0007669"/>
    <property type="project" value="UniProtKB-KW"/>
</dbReference>
<sequence>MRTDPWTDNACPIARTMSVLGQRWAMLIIREALMGKSRFSEFREQLGVAPDVLSARLSELVAAGILEVVDYQQPGDRTRSRYVLTDAGHDLIPVLAAIGQWGHIHLPRQNSSDYRFIEAATGDPVGIGFRRKDGTTVETSEVALVDTARG</sequence>
<organism evidence="5 6">
    <name type="scientific">Mycolicibacterium peregrinum</name>
    <name type="common">Mycobacterium peregrinum</name>
    <dbReference type="NCBI Taxonomy" id="43304"/>
    <lineage>
        <taxon>Bacteria</taxon>
        <taxon>Bacillati</taxon>
        <taxon>Actinomycetota</taxon>
        <taxon>Actinomycetes</taxon>
        <taxon>Mycobacteriales</taxon>
        <taxon>Mycobacteriaceae</taxon>
        <taxon>Mycolicibacterium</taxon>
    </lineage>
</organism>
<dbReference type="OrthoDB" id="9792527at2"/>
<evidence type="ECO:0000256" key="3">
    <source>
        <dbReference type="ARBA" id="ARBA00023163"/>
    </source>
</evidence>
<evidence type="ECO:0000256" key="1">
    <source>
        <dbReference type="ARBA" id="ARBA00023015"/>
    </source>
</evidence>
<evidence type="ECO:0000259" key="4">
    <source>
        <dbReference type="PROSITE" id="PS51118"/>
    </source>
</evidence>
<dbReference type="SUPFAM" id="SSF46785">
    <property type="entry name" value="Winged helix' DNA-binding domain"/>
    <property type="match status" value="1"/>
</dbReference>
<dbReference type="Pfam" id="PF01638">
    <property type="entry name" value="HxlR"/>
    <property type="match status" value="1"/>
</dbReference>
<proteinExistence type="predicted"/>
<keyword evidence="2" id="KW-0238">DNA-binding</keyword>
<dbReference type="Gene3D" id="1.10.10.10">
    <property type="entry name" value="Winged helix-like DNA-binding domain superfamily/Winged helix DNA-binding domain"/>
    <property type="match status" value="1"/>
</dbReference>
<dbReference type="InterPro" id="IPR002577">
    <property type="entry name" value="HTH_HxlR"/>
</dbReference>
<evidence type="ECO:0000313" key="5">
    <source>
        <dbReference type="EMBL" id="OBB32460.1"/>
    </source>
</evidence>
<dbReference type="InterPro" id="IPR036390">
    <property type="entry name" value="WH_DNA-bd_sf"/>
</dbReference>
<dbReference type="AlphaFoldDB" id="A0A1A0RD89"/>
<dbReference type="PROSITE" id="PS51118">
    <property type="entry name" value="HTH_HXLR"/>
    <property type="match status" value="1"/>
</dbReference>
<feature type="domain" description="HTH hxlR-type" evidence="4">
    <location>
        <begin position="11"/>
        <end position="110"/>
    </location>
</feature>
<evidence type="ECO:0000256" key="2">
    <source>
        <dbReference type="ARBA" id="ARBA00023125"/>
    </source>
</evidence>
<gene>
    <name evidence="5" type="ORF">A5792_01795</name>
</gene>